<organism evidence="6 7">
    <name type="scientific">Fusarium oxysporum f. sp. rapae</name>
    <dbReference type="NCBI Taxonomy" id="485398"/>
    <lineage>
        <taxon>Eukaryota</taxon>
        <taxon>Fungi</taxon>
        <taxon>Dikarya</taxon>
        <taxon>Ascomycota</taxon>
        <taxon>Pezizomycotina</taxon>
        <taxon>Sordariomycetes</taxon>
        <taxon>Hypocreomycetidae</taxon>
        <taxon>Hypocreales</taxon>
        <taxon>Nectriaceae</taxon>
        <taxon>Fusarium</taxon>
        <taxon>Fusarium oxysporum species complex</taxon>
    </lineage>
</organism>
<dbReference type="Proteomes" id="UP000694050">
    <property type="component" value="Unassembled WGS sequence"/>
</dbReference>
<evidence type="ECO:0000259" key="5">
    <source>
        <dbReference type="PROSITE" id="PS50865"/>
    </source>
</evidence>
<comment type="caution">
    <text evidence="6">The sequence shown here is derived from an EMBL/GenBank/DDBJ whole genome shotgun (WGS) entry which is preliminary data.</text>
</comment>
<dbReference type="PROSITE" id="PS50865">
    <property type="entry name" value="ZF_MYND_2"/>
    <property type="match status" value="1"/>
</dbReference>
<proteinExistence type="predicted"/>
<name>A0A8J5NI41_FUSOX</name>
<reference evidence="6" key="1">
    <citation type="submission" date="2021-04" db="EMBL/GenBank/DDBJ databases">
        <title>First draft genome resource for Brassicaceae pathogens Fusarium oxysporum f. sp. raphani and Fusarium oxysporum f. sp. rapae.</title>
        <authorList>
            <person name="Asai S."/>
        </authorList>
    </citation>
    <scope>NUCLEOTIDE SEQUENCE</scope>
    <source>
        <strain evidence="6">Tf1208</strain>
    </source>
</reference>
<evidence type="ECO:0000256" key="2">
    <source>
        <dbReference type="ARBA" id="ARBA00022771"/>
    </source>
</evidence>
<feature type="domain" description="MYND-type" evidence="5">
    <location>
        <begin position="8"/>
        <end position="45"/>
    </location>
</feature>
<keyword evidence="3" id="KW-0862">Zinc</keyword>
<keyword evidence="2 4" id="KW-0863">Zinc-finger</keyword>
<evidence type="ECO:0000313" key="7">
    <source>
        <dbReference type="Proteomes" id="UP000694050"/>
    </source>
</evidence>
<evidence type="ECO:0000256" key="4">
    <source>
        <dbReference type="PROSITE-ProRule" id="PRU00134"/>
    </source>
</evidence>
<dbReference type="GO" id="GO:0008270">
    <property type="term" value="F:zinc ion binding"/>
    <property type="evidence" value="ECO:0007669"/>
    <property type="project" value="UniProtKB-KW"/>
</dbReference>
<protein>
    <submittedName>
        <fullName evidence="6">Tudor domain-containing protein 1</fullName>
    </submittedName>
</protein>
<evidence type="ECO:0000256" key="3">
    <source>
        <dbReference type="ARBA" id="ARBA00022833"/>
    </source>
</evidence>
<gene>
    <name evidence="6" type="primary">tdrd1</name>
    <name evidence="6" type="ORF">Forpe1208_v015425</name>
</gene>
<evidence type="ECO:0000313" key="6">
    <source>
        <dbReference type="EMBL" id="KAG7404786.1"/>
    </source>
</evidence>
<keyword evidence="1" id="KW-0479">Metal-binding</keyword>
<dbReference type="EMBL" id="JAELUQ010000012">
    <property type="protein sequence ID" value="KAG7404786.1"/>
    <property type="molecule type" value="Genomic_DNA"/>
</dbReference>
<dbReference type="AlphaFoldDB" id="A0A8J5NI41"/>
<accession>A0A8J5NI41</accession>
<sequence length="408" mass="46476">MVYTTATCVSCGKQGRLRDCAACHDAQYCSTDWQRSDWKVHRLMCKRLKNYSADLKPSTHHFRVIFFPHEASQPEFAWAFADDKAQLLINHPLIKAWKTRMEGRYGVADDETLIVYALSRDRAIVGKRLGHAVRVASWQPPNGLAGYLEGFNKTILSLTGRMIGRSYGPTVAFAYELDNEFNYKNMDDMSTKDFRHLVDFFNKSGWNPTIGDIDRYPDKTTPVLFIVDPFLPGGYSNPHLTVCNVIGTHNPVTEVNIAAKINGKYNDLKAGKEKKNQHEDNQHISFADAPSPYNDIDNDKPMLFQFASTKYKSLGELLQDREFLAIYMFFLYVGLFMKDIYDTRCDLLPNFCTGDMNKKWVDENSVEYTIEEDKQQREQDMVTTAPTSDGVDLDLAALAAASLNIMQK</sequence>
<dbReference type="Pfam" id="PF01753">
    <property type="entry name" value="zf-MYND"/>
    <property type="match status" value="1"/>
</dbReference>
<dbReference type="InterPro" id="IPR002893">
    <property type="entry name" value="Znf_MYND"/>
</dbReference>
<evidence type="ECO:0000256" key="1">
    <source>
        <dbReference type="ARBA" id="ARBA00022723"/>
    </source>
</evidence>